<dbReference type="Pfam" id="PF00078">
    <property type="entry name" value="RVT_1"/>
    <property type="match status" value="1"/>
</dbReference>
<dbReference type="InterPro" id="IPR051083">
    <property type="entry name" value="GrpII_Intron_Splice-Mob/Def"/>
</dbReference>
<proteinExistence type="inferred from homology"/>
<name>A0ABP3B2T6_9FLAO</name>
<evidence type="ECO:0000313" key="4">
    <source>
        <dbReference type="Proteomes" id="UP000019275"/>
    </source>
</evidence>
<dbReference type="Proteomes" id="UP000019275">
    <property type="component" value="Unassembled WGS sequence"/>
</dbReference>
<gene>
    <name evidence="3" type="ORF">KLA_16105</name>
</gene>
<dbReference type="PANTHER" id="PTHR34047:SF8">
    <property type="entry name" value="PROTEIN YKFC"/>
    <property type="match status" value="1"/>
</dbReference>
<comment type="caution">
    <text evidence="3">The sequence shown here is derived from an EMBL/GenBank/DDBJ whole genome shotgun (WGS) entry which is preliminary data.</text>
</comment>
<protein>
    <recommendedName>
        <fullName evidence="2">Reverse transcriptase domain-containing protein</fullName>
    </recommendedName>
</protein>
<dbReference type="EMBL" id="ARZX01000030">
    <property type="protein sequence ID" value="EWH10948.1"/>
    <property type="molecule type" value="Genomic_DNA"/>
</dbReference>
<dbReference type="PANTHER" id="PTHR34047">
    <property type="entry name" value="NUCLEAR INTRON MATURASE 1, MITOCHONDRIAL-RELATED"/>
    <property type="match status" value="1"/>
</dbReference>
<dbReference type="InterPro" id="IPR000477">
    <property type="entry name" value="RT_dom"/>
</dbReference>
<evidence type="ECO:0000313" key="3">
    <source>
        <dbReference type="EMBL" id="EWH10948.1"/>
    </source>
</evidence>
<dbReference type="RefSeq" id="WP_034647011.1">
    <property type="nucleotide sequence ID" value="NZ_ARZX01000030.1"/>
</dbReference>
<sequence>MKKWFKIKRYPHIGSQISREDYSRIKKYVSNSDNVERHSFKPFIKRVQTKRKFRKQYDDGILISKKRKKDLKPREICFASHLDSQIYSYYSEFLSKKYNKLITKHNLAKVVTAYRKIKKDKSKSGKCNIDFANEVFSLIKKRSETKKNQVVIAFDIKGFFDNLNHKKLKESWAYVINEPLPKDHYQIFKNITKFSFIKEDELFNLFKDRIVVERYVDSYKKDKTLKKKKVDKIKYLKEKRAVSYTVDSKDLKLIRNKGLINANKLDKKGNKRTVGIPQGSPISSVLANIYMFEFDKKMNELLSNSGGIYRRYSDDMIVVCDLTQIQRVVYEFESNIKKLCDLEIQPHKTQIFHFVKQKNRLSCYQEFKTHCTVNRNLEYLGFQFDGENVLLKNSSISSYYRKMKKSINRSKYYAKHTRNKANKGKLFKSRLFEKFTVIGSHRKRKRIRDKKDKSKFKVLKFYNYGNYLTYVNKSINNVENNSIKKQLKNHWKIFNTELKK</sequence>
<organism evidence="3 4">
    <name type="scientific">Cellulophaga geojensis KL-A</name>
    <dbReference type="NCBI Taxonomy" id="1328323"/>
    <lineage>
        <taxon>Bacteria</taxon>
        <taxon>Pseudomonadati</taxon>
        <taxon>Bacteroidota</taxon>
        <taxon>Flavobacteriia</taxon>
        <taxon>Flavobacteriales</taxon>
        <taxon>Flavobacteriaceae</taxon>
        <taxon>Cellulophaga</taxon>
    </lineage>
</organism>
<accession>A0ABP3B2T6</accession>
<dbReference type="InterPro" id="IPR043502">
    <property type="entry name" value="DNA/RNA_pol_sf"/>
</dbReference>
<dbReference type="PROSITE" id="PS50878">
    <property type="entry name" value="RT_POL"/>
    <property type="match status" value="1"/>
</dbReference>
<evidence type="ECO:0000259" key="2">
    <source>
        <dbReference type="PROSITE" id="PS50878"/>
    </source>
</evidence>
<reference evidence="3 4" key="1">
    <citation type="journal article" date="2014" name="Genome Announc.">
        <title>Draft Genome Sequence of the Carrageenan-Degrading Bacterium Cellulophaga sp. Strain KL-A, Isolated from Decaying Marine Algae.</title>
        <authorList>
            <person name="Shan D."/>
            <person name="Ying J."/>
            <person name="Li X."/>
            <person name="Gao Z."/>
            <person name="Wei G."/>
            <person name="Shao Z."/>
        </authorList>
    </citation>
    <scope>NUCLEOTIDE SEQUENCE [LARGE SCALE GENOMIC DNA]</scope>
    <source>
        <strain evidence="3 4">KL-A</strain>
    </source>
</reference>
<dbReference type="SUPFAM" id="SSF56672">
    <property type="entry name" value="DNA/RNA polymerases"/>
    <property type="match status" value="1"/>
</dbReference>
<keyword evidence="4" id="KW-1185">Reference proteome</keyword>
<evidence type="ECO:0000256" key="1">
    <source>
        <dbReference type="ARBA" id="ARBA00034120"/>
    </source>
</evidence>
<comment type="similarity">
    <text evidence="1">Belongs to the bacterial reverse transcriptase family.</text>
</comment>
<feature type="domain" description="Reverse transcriptase" evidence="2">
    <location>
        <begin position="83"/>
        <end position="384"/>
    </location>
</feature>